<keyword evidence="3" id="KW-1185">Reference proteome</keyword>
<evidence type="ECO:0000259" key="1">
    <source>
        <dbReference type="PROSITE" id="PS50995"/>
    </source>
</evidence>
<feature type="domain" description="HTH marR-type" evidence="1">
    <location>
        <begin position="7"/>
        <end position="138"/>
    </location>
</feature>
<reference evidence="2 3" key="1">
    <citation type="submission" date="2023-02" db="EMBL/GenBank/DDBJ databases">
        <title>Description and genomic characterization of Microbulbifer bruguierae sp. nov., isolated from the sediment of mangrove plant Bruguiera sexangula.</title>
        <authorList>
            <person name="Long M."/>
        </authorList>
    </citation>
    <scope>NUCLEOTIDE SEQUENCE [LARGE SCALE GENOMIC DNA]</scope>
    <source>
        <strain evidence="2 3">H12</strain>
    </source>
</reference>
<dbReference type="PANTHER" id="PTHR33164">
    <property type="entry name" value="TRANSCRIPTIONAL REGULATOR, MARR FAMILY"/>
    <property type="match status" value="1"/>
</dbReference>
<dbReference type="SUPFAM" id="SSF46785">
    <property type="entry name" value="Winged helix' DNA-binding domain"/>
    <property type="match status" value="1"/>
</dbReference>
<evidence type="ECO:0000313" key="2">
    <source>
        <dbReference type="EMBL" id="WGL17333.1"/>
    </source>
</evidence>
<dbReference type="EMBL" id="CP118605">
    <property type="protein sequence ID" value="WGL17333.1"/>
    <property type="molecule type" value="Genomic_DNA"/>
</dbReference>
<dbReference type="SMART" id="SM00347">
    <property type="entry name" value="HTH_MARR"/>
    <property type="match status" value="1"/>
</dbReference>
<accession>A0ABY8NEI4</accession>
<sequence>MTKPVVEPCLALSLRKANRVLTQIYDQDMAANGIKITQFAILRAVYYLGETTNRKLQEVLVLDQTTLSRNLKPLLRDAYLEAHPGQDRREKYLRLSKEGKRLFLQSEKDWQRTQDNLKALLGEKLTERLLSVGQAVVDLKDSAT</sequence>
<dbReference type="InterPro" id="IPR036390">
    <property type="entry name" value="WH_DNA-bd_sf"/>
</dbReference>
<organism evidence="2 3">
    <name type="scientific">Microbulbifer bruguierae</name>
    <dbReference type="NCBI Taxonomy" id="3029061"/>
    <lineage>
        <taxon>Bacteria</taxon>
        <taxon>Pseudomonadati</taxon>
        <taxon>Pseudomonadota</taxon>
        <taxon>Gammaproteobacteria</taxon>
        <taxon>Cellvibrionales</taxon>
        <taxon>Microbulbiferaceae</taxon>
        <taxon>Microbulbifer</taxon>
    </lineage>
</organism>
<dbReference type="InterPro" id="IPR039422">
    <property type="entry name" value="MarR/SlyA-like"/>
</dbReference>
<dbReference type="Gene3D" id="1.10.10.10">
    <property type="entry name" value="Winged helix-like DNA-binding domain superfamily/Winged helix DNA-binding domain"/>
    <property type="match status" value="1"/>
</dbReference>
<dbReference type="InterPro" id="IPR000835">
    <property type="entry name" value="HTH_MarR-typ"/>
</dbReference>
<dbReference type="RefSeq" id="WP_280321183.1">
    <property type="nucleotide sequence ID" value="NZ_CP118605.1"/>
</dbReference>
<dbReference type="PROSITE" id="PS50995">
    <property type="entry name" value="HTH_MARR_2"/>
    <property type="match status" value="1"/>
</dbReference>
<dbReference type="Proteomes" id="UP001236500">
    <property type="component" value="Chromosome"/>
</dbReference>
<dbReference type="Pfam" id="PF01047">
    <property type="entry name" value="MarR"/>
    <property type="match status" value="1"/>
</dbReference>
<gene>
    <name evidence="2" type="ORF">PVT68_03315</name>
</gene>
<evidence type="ECO:0000313" key="3">
    <source>
        <dbReference type="Proteomes" id="UP001236500"/>
    </source>
</evidence>
<dbReference type="InterPro" id="IPR036388">
    <property type="entry name" value="WH-like_DNA-bd_sf"/>
</dbReference>
<dbReference type="PANTHER" id="PTHR33164:SF105">
    <property type="entry name" value="TRANSCRIPTIONAL REPRESSOR PROTEIN-RELATED"/>
    <property type="match status" value="1"/>
</dbReference>
<name>A0ABY8NEI4_9GAMM</name>
<proteinExistence type="predicted"/>
<protein>
    <submittedName>
        <fullName evidence="2">MarR family winged helix-turn-helix transcriptional regulator</fullName>
    </submittedName>
</protein>